<keyword evidence="3" id="KW-1185">Reference proteome</keyword>
<dbReference type="Proteomes" id="UP000186309">
    <property type="component" value="Chromosome"/>
</dbReference>
<feature type="transmembrane region" description="Helical" evidence="1">
    <location>
        <begin position="147"/>
        <end position="167"/>
    </location>
</feature>
<protein>
    <submittedName>
        <fullName evidence="2">Uncharacterized protein</fullName>
    </submittedName>
</protein>
<accession>A0A1U7CJG7</accession>
<evidence type="ECO:0000256" key="1">
    <source>
        <dbReference type="SAM" id="Phobius"/>
    </source>
</evidence>
<dbReference type="KEGG" id="pbor:BSF38_00462"/>
<feature type="transmembrane region" description="Helical" evidence="1">
    <location>
        <begin position="78"/>
        <end position="99"/>
    </location>
</feature>
<evidence type="ECO:0000313" key="3">
    <source>
        <dbReference type="Proteomes" id="UP000186309"/>
    </source>
</evidence>
<keyword evidence="1" id="KW-1133">Transmembrane helix</keyword>
<feature type="transmembrane region" description="Helical" evidence="1">
    <location>
        <begin position="23"/>
        <end position="41"/>
    </location>
</feature>
<gene>
    <name evidence="2" type="ORF">BSF38_00462</name>
</gene>
<keyword evidence="1" id="KW-0812">Transmembrane</keyword>
<dbReference type="RefSeq" id="WP_145951935.1">
    <property type="nucleotide sequence ID" value="NZ_CP019082.1"/>
</dbReference>
<feature type="transmembrane region" description="Helical" evidence="1">
    <location>
        <begin position="215"/>
        <end position="236"/>
    </location>
</feature>
<dbReference type="EMBL" id="CP019082">
    <property type="protein sequence ID" value="APW59048.1"/>
    <property type="molecule type" value="Genomic_DNA"/>
</dbReference>
<proteinExistence type="predicted"/>
<feature type="transmembrane region" description="Helical" evidence="1">
    <location>
        <begin position="111"/>
        <end position="135"/>
    </location>
</feature>
<evidence type="ECO:0000313" key="2">
    <source>
        <dbReference type="EMBL" id="APW59048.1"/>
    </source>
</evidence>
<dbReference type="AlphaFoldDB" id="A0A1U7CJG7"/>
<reference evidence="3" key="1">
    <citation type="submission" date="2016-12" db="EMBL/GenBank/DDBJ databases">
        <title>Comparative genomics of four Isosphaeraceae planctomycetes: a common pool of plasmids and glycoside hydrolase genes.</title>
        <authorList>
            <person name="Ivanova A."/>
        </authorList>
    </citation>
    <scope>NUCLEOTIDE SEQUENCE [LARGE SCALE GENOMIC DNA]</scope>
    <source>
        <strain evidence="3">PX4</strain>
    </source>
</reference>
<organism evidence="2 3">
    <name type="scientific">Paludisphaera borealis</name>
    <dbReference type="NCBI Taxonomy" id="1387353"/>
    <lineage>
        <taxon>Bacteria</taxon>
        <taxon>Pseudomonadati</taxon>
        <taxon>Planctomycetota</taxon>
        <taxon>Planctomycetia</taxon>
        <taxon>Isosphaerales</taxon>
        <taxon>Isosphaeraceae</taxon>
        <taxon>Paludisphaera</taxon>
    </lineage>
</organism>
<feature type="transmembrane region" description="Helical" evidence="1">
    <location>
        <begin position="179"/>
        <end position="203"/>
    </location>
</feature>
<keyword evidence="1" id="KW-0472">Membrane</keyword>
<name>A0A1U7CJG7_9BACT</name>
<sequence>MSTIEPTGEIYGTQPAGVGFRRLAVLAIAAGVVAGVVSWLIGERIVEAYRGELFPKLRISPSLEEIARLGQARLLSALATYTVMGAVLGLALGAAGGLARGSASAAARAALVGGVLGGIAGGVPAAIATPLFYGWRDSQSTDLLAPLLMHAAIWSAVGGAAGAALGFGLGDRRRRVETLVGGLAGALAAAVVYEIVGALAFPVDHTDLPVSRSSVTRAAAHVLVAAWTAAGAAWGASIAETQKGPAATTDPSPGEVEDQ</sequence>